<evidence type="ECO:0000256" key="6">
    <source>
        <dbReference type="ARBA" id="ARBA00035457"/>
    </source>
</evidence>
<evidence type="ECO:0000256" key="5">
    <source>
        <dbReference type="ARBA" id="ARBA00035243"/>
    </source>
</evidence>
<keyword evidence="4" id="KW-0687">Ribonucleoprotein</keyword>
<dbReference type="AlphaFoldDB" id="A0AA91U461"/>
<dbReference type="GO" id="GO:0006412">
    <property type="term" value="P:translation"/>
    <property type="evidence" value="ECO:0007669"/>
    <property type="project" value="InterPro"/>
</dbReference>
<comment type="caution">
    <text evidence="7">The sequence shown here is derived from an EMBL/GenBank/DDBJ whole genome shotgun (WGS) entry which is preliminary data.</text>
</comment>
<comment type="similarity">
    <text evidence="1">Belongs to the universal ribosomal protein uL3 family.</text>
</comment>
<feature type="non-terminal residue" evidence="7">
    <location>
        <position position="1"/>
    </location>
</feature>
<dbReference type="SUPFAM" id="SSF50447">
    <property type="entry name" value="Translation proteins"/>
    <property type="match status" value="1"/>
</dbReference>
<dbReference type="InterPro" id="IPR009000">
    <property type="entry name" value="Transl_B-barrel_sf"/>
</dbReference>
<proteinExistence type="inferred from homology"/>
<sequence>KAFTKASKKWQDELGQKSIEKDFKKMIRYCSVIRVIAHTQMKLLKQRQKKAHIMEIQVNGGTIEDKVKWAREHLEKPIPVDSV</sequence>
<name>A0AA91U461_9GAMM</name>
<dbReference type="GO" id="GO:0022625">
    <property type="term" value="C:cytosolic large ribosomal subunit"/>
    <property type="evidence" value="ECO:0007669"/>
    <property type="project" value="TreeGrafter"/>
</dbReference>
<gene>
    <name evidence="7" type="primary">rplC</name>
    <name evidence="7" type="ORF">CO192_09150</name>
</gene>
<dbReference type="PANTHER" id="PTHR11363:SF5">
    <property type="entry name" value="LARGE RIBOSOMAL SUBUNIT PROTEIN UL3"/>
    <property type="match status" value="1"/>
</dbReference>
<keyword evidence="3 7" id="KW-0689">Ribosomal protein</keyword>
<evidence type="ECO:0000256" key="4">
    <source>
        <dbReference type="ARBA" id="ARBA00023274"/>
    </source>
</evidence>
<dbReference type="Proteomes" id="UP000243750">
    <property type="component" value="Unassembled WGS sequence"/>
</dbReference>
<evidence type="ECO:0000313" key="7">
    <source>
        <dbReference type="EMBL" id="PCC99701.1"/>
    </source>
</evidence>
<evidence type="ECO:0000313" key="8">
    <source>
        <dbReference type="Proteomes" id="UP000243750"/>
    </source>
</evidence>
<accession>A0AA91U461</accession>
<evidence type="ECO:0000256" key="2">
    <source>
        <dbReference type="ARBA" id="ARBA00022481"/>
    </source>
</evidence>
<evidence type="ECO:0000256" key="1">
    <source>
        <dbReference type="ARBA" id="ARBA00006540"/>
    </source>
</evidence>
<protein>
    <recommendedName>
        <fullName evidence="5">Large ribosomal subunit protein uL3</fullName>
    </recommendedName>
    <alternativeName>
        <fullName evidence="6">50S ribosomal protein L3</fullName>
    </alternativeName>
</protein>
<feature type="non-terminal residue" evidence="7">
    <location>
        <position position="83"/>
    </location>
</feature>
<organism evidence="7 8">
    <name type="scientific">Halopseudomonas pelagia</name>
    <dbReference type="NCBI Taxonomy" id="553151"/>
    <lineage>
        <taxon>Bacteria</taxon>
        <taxon>Pseudomonadati</taxon>
        <taxon>Pseudomonadota</taxon>
        <taxon>Gammaproteobacteria</taxon>
        <taxon>Pseudomonadales</taxon>
        <taxon>Pseudomonadaceae</taxon>
        <taxon>Halopseudomonas</taxon>
    </lineage>
</organism>
<dbReference type="GO" id="GO:0003723">
    <property type="term" value="F:RNA binding"/>
    <property type="evidence" value="ECO:0007669"/>
    <property type="project" value="TreeGrafter"/>
</dbReference>
<reference evidence="7 8" key="1">
    <citation type="submission" date="2017-09" db="EMBL/GenBank/DDBJ databases">
        <title>Bacterial and phytoplankton interrelationship in Kongsfjorden, an Arctic fjord.</title>
        <authorList>
            <person name="Sinha R."/>
            <person name="Krishnan K."/>
        </authorList>
    </citation>
    <scope>NUCLEOTIDE SEQUENCE [LARGE SCALE GENOMIC DNA]</scope>
    <source>
        <strain evidence="7 8">58</strain>
    </source>
</reference>
<dbReference type="InterPro" id="IPR000597">
    <property type="entry name" value="Ribosomal_uL3"/>
</dbReference>
<dbReference type="GO" id="GO:0003735">
    <property type="term" value="F:structural constituent of ribosome"/>
    <property type="evidence" value="ECO:0007669"/>
    <property type="project" value="InterPro"/>
</dbReference>
<keyword evidence="2" id="KW-0488">Methylation</keyword>
<evidence type="ECO:0000256" key="3">
    <source>
        <dbReference type="ARBA" id="ARBA00022980"/>
    </source>
</evidence>
<dbReference type="InterPro" id="IPR045077">
    <property type="entry name" value="L3_arc_euk"/>
</dbReference>
<dbReference type="PANTHER" id="PTHR11363">
    <property type="entry name" value="60S RIBOSOMAL PROTEIN L3-RELATED"/>
    <property type="match status" value="1"/>
</dbReference>
<dbReference type="Pfam" id="PF00297">
    <property type="entry name" value="Ribosomal_L3"/>
    <property type="match status" value="1"/>
</dbReference>
<dbReference type="EMBL" id="NWMT01000090">
    <property type="protein sequence ID" value="PCC99701.1"/>
    <property type="molecule type" value="Genomic_DNA"/>
</dbReference>
<dbReference type="Gene3D" id="3.30.1430.10">
    <property type="match status" value="1"/>
</dbReference>